<proteinExistence type="predicted"/>
<dbReference type="GeneID" id="30176376"/>
<evidence type="ECO:0000313" key="3">
    <source>
        <dbReference type="Proteomes" id="UP000094455"/>
    </source>
</evidence>
<dbReference type="OrthoDB" id="3989022at2759"/>
<name>A0A1E3NLL9_9ASCO</name>
<feature type="region of interest" description="Disordered" evidence="1">
    <location>
        <begin position="11"/>
        <end position="30"/>
    </location>
</feature>
<keyword evidence="3" id="KW-1185">Reference proteome</keyword>
<dbReference type="Proteomes" id="UP000094455">
    <property type="component" value="Unassembled WGS sequence"/>
</dbReference>
<protein>
    <submittedName>
        <fullName evidence="2">Uncharacterized protein</fullName>
    </submittedName>
</protein>
<evidence type="ECO:0000313" key="2">
    <source>
        <dbReference type="EMBL" id="ODQ47042.1"/>
    </source>
</evidence>
<dbReference type="AlphaFoldDB" id="A0A1E3NLL9"/>
<evidence type="ECO:0000256" key="1">
    <source>
        <dbReference type="SAM" id="MobiDB-lite"/>
    </source>
</evidence>
<gene>
    <name evidence="2" type="ORF">PICMEDRAFT_105637</name>
</gene>
<dbReference type="EMBL" id="KV454002">
    <property type="protein sequence ID" value="ODQ47042.1"/>
    <property type="molecule type" value="Genomic_DNA"/>
</dbReference>
<reference evidence="2 3" key="1">
    <citation type="journal article" date="2016" name="Proc. Natl. Acad. Sci. U.S.A.">
        <title>Comparative genomics of biotechnologically important yeasts.</title>
        <authorList>
            <person name="Riley R."/>
            <person name="Haridas S."/>
            <person name="Wolfe K.H."/>
            <person name="Lopes M.R."/>
            <person name="Hittinger C.T."/>
            <person name="Goeker M."/>
            <person name="Salamov A.A."/>
            <person name="Wisecaver J.H."/>
            <person name="Long T.M."/>
            <person name="Calvey C.H."/>
            <person name="Aerts A.L."/>
            <person name="Barry K.W."/>
            <person name="Choi C."/>
            <person name="Clum A."/>
            <person name="Coughlan A.Y."/>
            <person name="Deshpande S."/>
            <person name="Douglass A.P."/>
            <person name="Hanson S.J."/>
            <person name="Klenk H.-P."/>
            <person name="LaButti K.M."/>
            <person name="Lapidus A."/>
            <person name="Lindquist E.A."/>
            <person name="Lipzen A.M."/>
            <person name="Meier-Kolthoff J.P."/>
            <person name="Ohm R.A."/>
            <person name="Otillar R.P."/>
            <person name="Pangilinan J.L."/>
            <person name="Peng Y."/>
            <person name="Rokas A."/>
            <person name="Rosa C.A."/>
            <person name="Scheuner C."/>
            <person name="Sibirny A.A."/>
            <person name="Slot J.C."/>
            <person name="Stielow J.B."/>
            <person name="Sun H."/>
            <person name="Kurtzman C.P."/>
            <person name="Blackwell M."/>
            <person name="Grigoriev I.V."/>
            <person name="Jeffries T.W."/>
        </authorList>
    </citation>
    <scope>NUCLEOTIDE SEQUENCE [LARGE SCALE GENOMIC DNA]</scope>
    <source>
        <strain evidence="2 3">NRRL Y-2026</strain>
    </source>
</reference>
<dbReference type="RefSeq" id="XP_019018155.1">
    <property type="nucleotide sequence ID" value="XM_019159689.1"/>
</dbReference>
<sequence>MQIPALASALSRSLTHSDRQPPPADPSLQLGFHDRRTLYTDRSTVQSSRTAGQKGAAGSDALVDPFDVVLFSETSADPLASTLLDNYGPTSSIVSYSDGIILVEKGNAIDCILKFYDYDTLELKILVRIFKARRIIHIEVVSHLILFLTDDRQLILFDPVSCTLLSSLHLSYHFTAFKQVINLDDSRTDKKLALSLYASSSCCQLVQIDFSLGKLSLLSALMYLPFWPTSFLSIEHTFFYFFSSSGDYQIFSIGADFNELVSFPASRSPLLIDPKYGKLQDIYALSAPNLFIFLQENGWSIYQYQQPDLVGENKSKKVSNSLNNLQLVISSPLSSPYEKIVIIENQSFILMRDCNTTLITDNHIQLVESKATLLDIFPDRRSSSLLGLCSDIDENKSLNTLTKDCLRWKEVTTSLHQKSDTCCKTLYRNNDFVISSTNDRIILQNIEGKEVGTLFDLFHNAIQVIDLNLVLGLGKTLKYFLVFDAFLNFQLLVLDDAIDLLLKTVKIAPLQDKSACISLVYYYEDQKLLEFSSASKKSVFVNLDDLLVFVANSKSKNSRLIIFDSTENCYFFNSDSARYEDLKKVPIDQAMKNSNLFVDNSWIGIRDNSQLAVYRIKDNQYFKYPQLYLLYTLVVGDSDQKLFENLRKQNSNLIRFVERVAQYCVANNSALIEASINTIYGILVQDHEMIKPLFEQCNLSKDDTLVNTVVMVLCISLDSTLVEGEVLNKLFMNIVSYALLIHERTCEICIDVLSKLNLENLRITEEQHGDDTFDLIEFFNEFLYVRSTLFNDRKKRNFKNFQKCNDFLNSNLEQNVVEFSIIIFTIIESEAYDLESKKCVLDYIVYALIEKKDSIECSGSCNTMVYLLVNSLFSFMSSTKTKFNKALKNDDTFWESLNLLFNVLTANFGYLIAAEYQEDWKKSVYNDGKNICVFVALDILGYIGIVFSKNEAGDWYMRPSKCSRLKLPRLDNEIGNENIDTLQISEIMKQNETDKGVMLQFKDPILFSDSKRMALVNMSRLSIQLWNLESDTFRDNMSIEVLKDDSIPLKIPDFNMLMFQYIWKFFSHENVQKTEKEGDHDSLTTFVERFHHEIVDKITPTISPLTSPKRKTQPPLLGYTYSQLATIYEPYGEHQFGFLLESYLKVFPMLKASDISIAVIESNSSSVQLQLTLRGQAIFVFTSHFSASEAIT</sequence>
<accession>A0A1E3NLL9</accession>
<organism evidence="2 3">
    <name type="scientific">Pichia membranifaciens NRRL Y-2026</name>
    <dbReference type="NCBI Taxonomy" id="763406"/>
    <lineage>
        <taxon>Eukaryota</taxon>
        <taxon>Fungi</taxon>
        <taxon>Dikarya</taxon>
        <taxon>Ascomycota</taxon>
        <taxon>Saccharomycotina</taxon>
        <taxon>Pichiomycetes</taxon>
        <taxon>Pichiales</taxon>
        <taxon>Pichiaceae</taxon>
        <taxon>Pichia</taxon>
    </lineage>
</organism>